<accession>A0ABN2ZG20</accession>
<name>A0ABN2ZG20_9ACTN</name>
<feature type="region of interest" description="Disordered" evidence="1">
    <location>
        <begin position="79"/>
        <end position="100"/>
    </location>
</feature>
<dbReference type="EMBL" id="BAAAPF010000236">
    <property type="protein sequence ID" value="GAA2141699.1"/>
    <property type="molecule type" value="Genomic_DNA"/>
</dbReference>
<evidence type="ECO:0000313" key="3">
    <source>
        <dbReference type="Proteomes" id="UP001500443"/>
    </source>
</evidence>
<organism evidence="2 3">
    <name type="scientific">Streptomyces synnematoformans</name>
    <dbReference type="NCBI Taxonomy" id="415721"/>
    <lineage>
        <taxon>Bacteria</taxon>
        <taxon>Bacillati</taxon>
        <taxon>Actinomycetota</taxon>
        <taxon>Actinomycetes</taxon>
        <taxon>Kitasatosporales</taxon>
        <taxon>Streptomycetaceae</taxon>
        <taxon>Streptomyces</taxon>
    </lineage>
</organism>
<sequence length="100" mass="10958">MLQPSVDVVAAQFRDGIAEDLVRAGDFFRESLEELRTHPFVLRTLSWECERKHFEPFLQYASVKSRYGTAVLSATQIGNAQHSSGQSSVSGGTKDVLAAG</sequence>
<evidence type="ECO:0000313" key="2">
    <source>
        <dbReference type="EMBL" id="GAA2141699.1"/>
    </source>
</evidence>
<evidence type="ECO:0000256" key="1">
    <source>
        <dbReference type="SAM" id="MobiDB-lite"/>
    </source>
</evidence>
<gene>
    <name evidence="2" type="ORF">GCM10009802_52240</name>
</gene>
<proteinExistence type="predicted"/>
<feature type="compositionally biased region" description="Low complexity" evidence="1">
    <location>
        <begin position="83"/>
        <end position="92"/>
    </location>
</feature>
<protein>
    <submittedName>
        <fullName evidence="2">Uncharacterized protein</fullName>
    </submittedName>
</protein>
<keyword evidence="3" id="KW-1185">Reference proteome</keyword>
<dbReference type="Proteomes" id="UP001500443">
    <property type="component" value="Unassembled WGS sequence"/>
</dbReference>
<reference evidence="2 3" key="1">
    <citation type="journal article" date="2019" name="Int. J. Syst. Evol. Microbiol.">
        <title>The Global Catalogue of Microorganisms (GCM) 10K type strain sequencing project: providing services to taxonomists for standard genome sequencing and annotation.</title>
        <authorList>
            <consortium name="The Broad Institute Genomics Platform"/>
            <consortium name="The Broad Institute Genome Sequencing Center for Infectious Disease"/>
            <person name="Wu L."/>
            <person name="Ma J."/>
        </authorList>
    </citation>
    <scope>NUCLEOTIDE SEQUENCE [LARGE SCALE GENOMIC DNA]</scope>
    <source>
        <strain evidence="2 3">JCM 15481</strain>
    </source>
</reference>
<comment type="caution">
    <text evidence="2">The sequence shown here is derived from an EMBL/GenBank/DDBJ whole genome shotgun (WGS) entry which is preliminary data.</text>
</comment>